<gene>
    <name evidence="2" type="ORF">UK23_14620</name>
</gene>
<dbReference type="EMBL" id="JYJG01000086">
    <property type="protein sequence ID" value="KJK49304.1"/>
    <property type="molecule type" value="Genomic_DNA"/>
</dbReference>
<comment type="caution">
    <text evidence="2">The sequence shown here is derived from an EMBL/GenBank/DDBJ whole genome shotgun (WGS) entry which is preliminary data.</text>
</comment>
<evidence type="ECO:0008006" key="4">
    <source>
        <dbReference type="Google" id="ProtNLM"/>
    </source>
</evidence>
<evidence type="ECO:0000256" key="1">
    <source>
        <dbReference type="SAM" id="SignalP"/>
    </source>
</evidence>
<evidence type="ECO:0000313" key="3">
    <source>
        <dbReference type="Proteomes" id="UP000033393"/>
    </source>
</evidence>
<organism evidence="2 3">
    <name type="scientific">Lentzea aerocolonigenes</name>
    <name type="common">Lechevalieria aerocolonigenes</name>
    <name type="synonym">Saccharothrix aerocolonigenes</name>
    <dbReference type="NCBI Taxonomy" id="68170"/>
    <lineage>
        <taxon>Bacteria</taxon>
        <taxon>Bacillati</taxon>
        <taxon>Actinomycetota</taxon>
        <taxon>Actinomycetes</taxon>
        <taxon>Pseudonocardiales</taxon>
        <taxon>Pseudonocardiaceae</taxon>
        <taxon>Lentzea</taxon>
    </lineage>
</organism>
<proteinExistence type="predicted"/>
<protein>
    <recommendedName>
        <fullName evidence="4">Secreted protein</fullName>
    </recommendedName>
</protein>
<accession>A0A0F0H0Q6</accession>
<reference evidence="2 3" key="1">
    <citation type="submission" date="2015-02" db="EMBL/GenBank/DDBJ databases">
        <authorList>
            <person name="Ju K.-S."/>
            <person name="Doroghazi J.R."/>
            <person name="Metcalf W."/>
        </authorList>
    </citation>
    <scope>NUCLEOTIDE SEQUENCE [LARGE SCALE GENOMIC DNA]</scope>
    <source>
        <strain evidence="2 3">NRRL B-16140</strain>
    </source>
</reference>
<keyword evidence="3" id="KW-1185">Reference proteome</keyword>
<dbReference type="Proteomes" id="UP000033393">
    <property type="component" value="Unassembled WGS sequence"/>
</dbReference>
<dbReference type="PATRIC" id="fig|68170.10.peg.3013"/>
<dbReference type="AlphaFoldDB" id="A0A0F0H0Q6"/>
<name>A0A0F0H0Q6_LENAE</name>
<keyword evidence="1" id="KW-0732">Signal</keyword>
<dbReference type="OrthoDB" id="3696979at2"/>
<feature type="chain" id="PRO_5002441924" description="Secreted protein" evidence="1">
    <location>
        <begin position="23"/>
        <end position="131"/>
    </location>
</feature>
<feature type="signal peptide" evidence="1">
    <location>
        <begin position="1"/>
        <end position="22"/>
    </location>
</feature>
<dbReference type="RefSeq" id="WP_045312040.1">
    <property type="nucleotide sequence ID" value="NZ_JYJG01000086.1"/>
</dbReference>
<evidence type="ECO:0000313" key="2">
    <source>
        <dbReference type="EMBL" id="KJK49304.1"/>
    </source>
</evidence>
<sequence>MLIKLGIVTTGVALLLGGTAQAAEPTPPTCPSAVQIGSTAIVKRGTSTMATITQFQGCGGKYGHVRLTSSGAFRADISLRADGITTPPTRGEVNQKDVWTFSRVLNDKCSRAVATVWVDEDALTGASGASC</sequence>